<proteinExistence type="predicted"/>
<feature type="region of interest" description="Disordered" evidence="1">
    <location>
        <begin position="61"/>
        <end position="80"/>
    </location>
</feature>
<sequence length="80" mass="8381">MVRARDTMEAAIEAIRTSAIDQSNPSTTASMFQLPYSPGTTRILLDRLAFLDGGSDAAAQPDASGFTGPITIGKAHSGQR</sequence>
<gene>
    <name evidence="2" type="ORF">RA11412_2700</name>
</gene>
<accession>A0A2Z5R4Z2</accession>
<keyword evidence="3" id="KW-1185">Reference proteome</keyword>
<protein>
    <submittedName>
        <fullName evidence="2">Uncharacterized protein</fullName>
    </submittedName>
</protein>
<dbReference type="KEGG" id="raj:RA11412_2700"/>
<evidence type="ECO:0000256" key="1">
    <source>
        <dbReference type="SAM" id="MobiDB-lite"/>
    </source>
</evidence>
<dbReference type="Proteomes" id="UP000250241">
    <property type="component" value="Chromosome"/>
</dbReference>
<evidence type="ECO:0000313" key="3">
    <source>
        <dbReference type="Proteomes" id="UP000250241"/>
    </source>
</evidence>
<dbReference type="AlphaFoldDB" id="A0A2Z5R4Z2"/>
<evidence type="ECO:0000313" key="2">
    <source>
        <dbReference type="EMBL" id="BAV88999.1"/>
    </source>
</evidence>
<name>A0A2Z5R4Z2_9MICC</name>
<organism evidence="2 3">
    <name type="scientific">Rothia aeria</name>
    <dbReference type="NCBI Taxonomy" id="172042"/>
    <lineage>
        <taxon>Bacteria</taxon>
        <taxon>Bacillati</taxon>
        <taxon>Actinomycetota</taxon>
        <taxon>Actinomycetes</taxon>
        <taxon>Micrococcales</taxon>
        <taxon>Micrococcaceae</taxon>
        <taxon>Rothia</taxon>
    </lineage>
</organism>
<dbReference type="EMBL" id="AP017895">
    <property type="protein sequence ID" value="BAV88999.1"/>
    <property type="molecule type" value="Genomic_DNA"/>
</dbReference>
<reference evidence="2 3" key="1">
    <citation type="submission" date="2016-10" db="EMBL/GenBank/DDBJ databases">
        <title>Genome sequence of Rothia aeria strain JCM11412.</title>
        <authorList>
            <person name="Nambu T."/>
        </authorList>
    </citation>
    <scope>NUCLEOTIDE SEQUENCE [LARGE SCALE GENOMIC DNA]</scope>
    <source>
        <strain evidence="2 3">JCM 11412</strain>
    </source>
</reference>